<evidence type="ECO:0000313" key="1">
    <source>
        <dbReference type="EMBL" id="CAG8730373.1"/>
    </source>
</evidence>
<proteinExistence type="predicted"/>
<dbReference type="Proteomes" id="UP000789570">
    <property type="component" value="Unassembled WGS sequence"/>
</dbReference>
<gene>
    <name evidence="1" type="ORF">FCALED_LOCUS14948</name>
</gene>
<evidence type="ECO:0000313" key="2">
    <source>
        <dbReference type="Proteomes" id="UP000789570"/>
    </source>
</evidence>
<dbReference type="AlphaFoldDB" id="A0A9N9IBW0"/>
<comment type="caution">
    <text evidence="1">The sequence shown here is derived from an EMBL/GenBank/DDBJ whole genome shotgun (WGS) entry which is preliminary data.</text>
</comment>
<accession>A0A9N9IBW0</accession>
<reference evidence="1" key="1">
    <citation type="submission" date="2021-06" db="EMBL/GenBank/DDBJ databases">
        <authorList>
            <person name="Kallberg Y."/>
            <person name="Tangrot J."/>
            <person name="Rosling A."/>
        </authorList>
    </citation>
    <scope>NUCLEOTIDE SEQUENCE</scope>
    <source>
        <strain evidence="1">UK204</strain>
    </source>
</reference>
<name>A0A9N9IBW0_9GLOM</name>
<protein>
    <submittedName>
        <fullName evidence="1">6008_t:CDS:1</fullName>
    </submittedName>
</protein>
<keyword evidence="2" id="KW-1185">Reference proteome</keyword>
<organism evidence="1 2">
    <name type="scientific">Funneliformis caledonium</name>
    <dbReference type="NCBI Taxonomy" id="1117310"/>
    <lineage>
        <taxon>Eukaryota</taxon>
        <taxon>Fungi</taxon>
        <taxon>Fungi incertae sedis</taxon>
        <taxon>Mucoromycota</taxon>
        <taxon>Glomeromycotina</taxon>
        <taxon>Glomeromycetes</taxon>
        <taxon>Glomerales</taxon>
        <taxon>Glomeraceae</taxon>
        <taxon>Funneliformis</taxon>
    </lineage>
</organism>
<sequence length="56" mass="6456">MDSASFDGSICKYKEKQEWIRYLENLNNESHSDAEKEGVISPIKDDENFGIYVALK</sequence>
<dbReference type="EMBL" id="CAJVPQ010012125">
    <property type="protein sequence ID" value="CAG8730373.1"/>
    <property type="molecule type" value="Genomic_DNA"/>
</dbReference>
<feature type="non-terminal residue" evidence="1">
    <location>
        <position position="56"/>
    </location>
</feature>